<keyword evidence="3" id="KW-0067">ATP-binding</keyword>
<name>A0A7X2H5F8_9BACL</name>
<dbReference type="InterPro" id="IPR027417">
    <property type="entry name" value="P-loop_NTPase"/>
</dbReference>
<dbReference type="Gene3D" id="3.40.50.300">
    <property type="entry name" value="P-loop containing nucleotide triphosphate hydrolases"/>
    <property type="match status" value="2"/>
</dbReference>
<dbReference type="GO" id="GO:0005524">
    <property type="term" value="F:ATP binding"/>
    <property type="evidence" value="ECO:0007669"/>
    <property type="project" value="InterPro"/>
</dbReference>
<keyword evidence="3" id="KW-0547">Nucleotide-binding</keyword>
<keyword evidence="4" id="KW-1185">Reference proteome</keyword>
<dbReference type="GO" id="GO:0016787">
    <property type="term" value="F:hydrolase activity"/>
    <property type="evidence" value="ECO:0007669"/>
    <property type="project" value="InterPro"/>
</dbReference>
<dbReference type="PANTHER" id="PTHR47396:SF1">
    <property type="entry name" value="ATP-DEPENDENT HELICASE IRC3-RELATED"/>
    <property type="match status" value="1"/>
</dbReference>
<dbReference type="RefSeq" id="WP_154118955.1">
    <property type="nucleotide sequence ID" value="NZ_WJXB01000004.1"/>
</dbReference>
<keyword evidence="3" id="KW-0347">Helicase</keyword>
<gene>
    <name evidence="3" type="ORF">GJB61_13095</name>
</gene>
<dbReference type="Proteomes" id="UP000463051">
    <property type="component" value="Unassembled WGS sequence"/>
</dbReference>
<dbReference type="SUPFAM" id="SSF52540">
    <property type="entry name" value="P-loop containing nucleoside triphosphate hydrolases"/>
    <property type="match status" value="1"/>
</dbReference>
<protein>
    <submittedName>
        <fullName evidence="3">Helicase</fullName>
    </submittedName>
</protein>
<proteinExistence type="predicted"/>
<dbReference type="GO" id="GO:0004386">
    <property type="term" value="F:helicase activity"/>
    <property type="evidence" value="ECO:0007669"/>
    <property type="project" value="UniProtKB-KW"/>
</dbReference>
<dbReference type="InterPro" id="IPR001650">
    <property type="entry name" value="Helicase_C-like"/>
</dbReference>
<keyword evidence="3" id="KW-0378">Hydrolase</keyword>
<dbReference type="GO" id="GO:0003677">
    <property type="term" value="F:DNA binding"/>
    <property type="evidence" value="ECO:0007669"/>
    <property type="project" value="InterPro"/>
</dbReference>
<dbReference type="PROSITE" id="PS51194">
    <property type="entry name" value="HELICASE_CTER"/>
    <property type="match status" value="1"/>
</dbReference>
<dbReference type="Pfam" id="PF00271">
    <property type="entry name" value="Helicase_C"/>
    <property type="match status" value="1"/>
</dbReference>
<dbReference type="PROSITE" id="PS51192">
    <property type="entry name" value="HELICASE_ATP_BIND_1"/>
    <property type="match status" value="1"/>
</dbReference>
<dbReference type="InterPro" id="IPR006935">
    <property type="entry name" value="Helicase/UvrB_N"/>
</dbReference>
<dbReference type="EMBL" id="WJXB01000004">
    <property type="protein sequence ID" value="MRN53924.1"/>
    <property type="molecule type" value="Genomic_DNA"/>
</dbReference>
<evidence type="ECO:0000313" key="3">
    <source>
        <dbReference type="EMBL" id="MRN53924.1"/>
    </source>
</evidence>
<dbReference type="PANTHER" id="PTHR47396">
    <property type="entry name" value="TYPE I RESTRICTION ENZYME ECOKI R PROTEIN"/>
    <property type="match status" value="1"/>
</dbReference>
<dbReference type="InterPro" id="IPR014001">
    <property type="entry name" value="Helicase_ATP-bd"/>
</dbReference>
<evidence type="ECO:0000259" key="1">
    <source>
        <dbReference type="PROSITE" id="PS51192"/>
    </source>
</evidence>
<dbReference type="SMART" id="SM00490">
    <property type="entry name" value="HELICc"/>
    <property type="match status" value="1"/>
</dbReference>
<sequence length="615" mass="70680">MTYFMEIVPNIIENKKLREPQIEAYIKIKEYFESNPVGEALVVLPTGTGKSGLISIAPYGVSNKRVLVITPGLVTKKSVVKTLHPLEDNFWLNQDVIFSPEDMPVVEEYESDMLMSSLEKCNFVITNVHKLNKSSQKSLLNNVPRDFFDLVIIDEAHHSVANTWVEALEYFSEAKKLHVTGTPYRGDHQELPGEEIHNTSLSEVMALKYVKWLRKATINNGNLYFSIPGDQKKYSKDEVLEIKEKEWVEKSIALSEECSIDVIDESIKQLKIIKDASPNVPHKILAVACSIKHARDVAHWYRDKGSLVRIVHSAMKPDELEQAFLDIEDHKCDVVVSVNMLMEGYDHKYLTVLSLFRPYRSLNAFAQVIGRVLRAIPNEEITDFAIDNNAVVIFHEEIGLNLMWEIFSKEVEKSKKIPVKEYVISDREYEKREIVYASIEKDQYFISDKDSYLSGLDFNEMFEQARSQIESELESKIQKLRDAGLSEEDVQAAKEAIKKQSITSKKNEIDELLLSKRPELLRKKTRGLLYNNANEAVQVVLEEKGINPKDTDLYLKFNKIVHNLNSDCTNDGILVRYINARLYNKYGPVKKREPEALLDSQKYLGVIIEELRRMI</sequence>
<dbReference type="InterPro" id="IPR050742">
    <property type="entry name" value="Helicase_Restrict-Modif_Enz"/>
</dbReference>
<accession>A0A7X2H5F8</accession>
<comment type="caution">
    <text evidence="3">The sequence shown here is derived from an EMBL/GenBank/DDBJ whole genome shotgun (WGS) entry which is preliminary data.</text>
</comment>
<dbReference type="SMART" id="SM00487">
    <property type="entry name" value="DEXDc"/>
    <property type="match status" value="1"/>
</dbReference>
<feature type="domain" description="Helicase C-terminal" evidence="2">
    <location>
        <begin position="272"/>
        <end position="430"/>
    </location>
</feature>
<reference evidence="3 4" key="1">
    <citation type="submission" date="2019-11" db="EMBL/GenBank/DDBJ databases">
        <title>Paenibacillus monticola sp. nov., a novel PGPR strain isolated from mountain sample in China.</title>
        <authorList>
            <person name="Zhao Q."/>
            <person name="Li H.-P."/>
            <person name="Zhang J.-L."/>
        </authorList>
    </citation>
    <scope>NUCLEOTIDE SEQUENCE [LARGE SCALE GENOMIC DNA]</scope>
    <source>
        <strain evidence="3 4">LC-T2</strain>
    </source>
</reference>
<dbReference type="GO" id="GO:0005829">
    <property type="term" value="C:cytosol"/>
    <property type="evidence" value="ECO:0007669"/>
    <property type="project" value="TreeGrafter"/>
</dbReference>
<evidence type="ECO:0000313" key="4">
    <source>
        <dbReference type="Proteomes" id="UP000463051"/>
    </source>
</evidence>
<evidence type="ECO:0000259" key="2">
    <source>
        <dbReference type="PROSITE" id="PS51194"/>
    </source>
</evidence>
<dbReference type="AlphaFoldDB" id="A0A7X2H5F8"/>
<dbReference type="Pfam" id="PF04851">
    <property type="entry name" value="ResIII"/>
    <property type="match status" value="1"/>
</dbReference>
<feature type="domain" description="Helicase ATP-binding" evidence="1">
    <location>
        <begin position="31"/>
        <end position="201"/>
    </location>
</feature>
<organism evidence="3 4">
    <name type="scientific">Paenibacillus monticola</name>
    <dbReference type="NCBI Taxonomy" id="2666075"/>
    <lineage>
        <taxon>Bacteria</taxon>
        <taxon>Bacillati</taxon>
        <taxon>Bacillota</taxon>
        <taxon>Bacilli</taxon>
        <taxon>Bacillales</taxon>
        <taxon>Paenibacillaceae</taxon>
        <taxon>Paenibacillus</taxon>
    </lineage>
</organism>